<dbReference type="KEGG" id="lbc:LACBIDRAFT_297664"/>
<accession>B0DBQ9</accession>
<dbReference type="HOGENOM" id="CLU_1133746_0_0_1"/>
<name>B0DBQ9_LACBS</name>
<keyword evidence="2" id="KW-1185">Reference proteome</keyword>
<proteinExistence type="predicted"/>
<dbReference type="AlphaFoldDB" id="B0DBQ9"/>
<dbReference type="GeneID" id="6076984"/>
<evidence type="ECO:0000313" key="2">
    <source>
        <dbReference type="Proteomes" id="UP000001194"/>
    </source>
</evidence>
<dbReference type="EMBL" id="DS547102">
    <property type="protein sequence ID" value="EDR08043.1"/>
    <property type="molecule type" value="Genomic_DNA"/>
</dbReference>
<dbReference type="OrthoDB" id="3058852at2759"/>
<reference evidence="1 2" key="1">
    <citation type="journal article" date="2008" name="Nature">
        <title>The genome of Laccaria bicolor provides insights into mycorrhizal symbiosis.</title>
        <authorList>
            <person name="Martin F."/>
            <person name="Aerts A."/>
            <person name="Ahren D."/>
            <person name="Brun A."/>
            <person name="Danchin E.G.J."/>
            <person name="Duchaussoy F."/>
            <person name="Gibon J."/>
            <person name="Kohler A."/>
            <person name="Lindquist E."/>
            <person name="Pereda V."/>
            <person name="Salamov A."/>
            <person name="Shapiro H.J."/>
            <person name="Wuyts J."/>
            <person name="Blaudez D."/>
            <person name="Buee M."/>
            <person name="Brokstein P."/>
            <person name="Canbaeck B."/>
            <person name="Cohen D."/>
            <person name="Courty P.E."/>
            <person name="Coutinho P.M."/>
            <person name="Delaruelle C."/>
            <person name="Detter J.C."/>
            <person name="Deveau A."/>
            <person name="DiFazio S."/>
            <person name="Duplessis S."/>
            <person name="Fraissinet-Tachet L."/>
            <person name="Lucic E."/>
            <person name="Frey-Klett P."/>
            <person name="Fourrey C."/>
            <person name="Feussner I."/>
            <person name="Gay G."/>
            <person name="Grimwood J."/>
            <person name="Hoegger P.J."/>
            <person name="Jain P."/>
            <person name="Kilaru S."/>
            <person name="Labbe J."/>
            <person name="Lin Y.C."/>
            <person name="Legue V."/>
            <person name="Le Tacon F."/>
            <person name="Marmeisse R."/>
            <person name="Melayah D."/>
            <person name="Montanini B."/>
            <person name="Muratet M."/>
            <person name="Nehls U."/>
            <person name="Niculita-Hirzel H."/>
            <person name="Oudot-Le Secq M.P."/>
            <person name="Peter M."/>
            <person name="Quesneville H."/>
            <person name="Rajashekar B."/>
            <person name="Reich M."/>
            <person name="Rouhier N."/>
            <person name="Schmutz J."/>
            <person name="Yin T."/>
            <person name="Chalot M."/>
            <person name="Henrissat B."/>
            <person name="Kuees U."/>
            <person name="Lucas S."/>
            <person name="Van de Peer Y."/>
            <person name="Podila G.K."/>
            <person name="Polle A."/>
            <person name="Pukkila P.J."/>
            <person name="Richardson P.M."/>
            <person name="Rouze P."/>
            <person name="Sanders I.R."/>
            <person name="Stajich J.E."/>
            <person name="Tunlid A."/>
            <person name="Tuskan G."/>
            <person name="Grigoriev I.V."/>
        </authorList>
    </citation>
    <scope>NUCLEOTIDE SEQUENCE [LARGE SCALE GENOMIC DNA]</scope>
    <source>
        <strain evidence="2">S238N-H82 / ATCC MYA-4686</strain>
    </source>
</reference>
<sequence length="245" mass="27022">MVYVLGCYYDAILGLRGLVNFLQNNLHEQYIINDLYGSPQLNSDSKSDDRAEALSDIGISDCEAAGKFLMCYFRAIVAWNHAYAWLDAWLNSSKIFRSQKGILFLHIVKIWVPSQENQAATSTRALLDEFIKTYNADLAIQESLKNLEKIGDKKLMGTVHAEATLMALIKESSNPATSLPSSFVDILKDASRISVAKKCCWLCKELSEAMRQNGQTLSLPATSGLDFSWAPLGIVTGLVTRAGCG</sequence>
<dbReference type="InParanoid" id="B0DBQ9"/>
<evidence type="ECO:0000313" key="1">
    <source>
        <dbReference type="EMBL" id="EDR08043.1"/>
    </source>
</evidence>
<dbReference type="RefSeq" id="XP_001881113.1">
    <property type="nucleotide sequence ID" value="XM_001881078.1"/>
</dbReference>
<dbReference type="Proteomes" id="UP000001194">
    <property type="component" value="Unassembled WGS sequence"/>
</dbReference>
<protein>
    <submittedName>
        <fullName evidence="1">Predicted protein</fullName>
    </submittedName>
</protein>
<gene>
    <name evidence="1" type="ORF">LACBIDRAFT_297664</name>
</gene>
<organism evidence="2">
    <name type="scientific">Laccaria bicolor (strain S238N-H82 / ATCC MYA-4686)</name>
    <name type="common">Bicoloured deceiver</name>
    <name type="synonym">Laccaria laccata var. bicolor</name>
    <dbReference type="NCBI Taxonomy" id="486041"/>
    <lineage>
        <taxon>Eukaryota</taxon>
        <taxon>Fungi</taxon>
        <taxon>Dikarya</taxon>
        <taxon>Basidiomycota</taxon>
        <taxon>Agaricomycotina</taxon>
        <taxon>Agaricomycetes</taxon>
        <taxon>Agaricomycetidae</taxon>
        <taxon>Agaricales</taxon>
        <taxon>Agaricineae</taxon>
        <taxon>Hydnangiaceae</taxon>
        <taxon>Laccaria</taxon>
    </lineage>
</organism>